<evidence type="ECO:0000259" key="5">
    <source>
        <dbReference type="Pfam" id="PF00732"/>
    </source>
</evidence>
<dbReference type="InterPro" id="IPR000172">
    <property type="entry name" value="GMC_OxRdtase_N"/>
</dbReference>
<dbReference type="Pfam" id="PF00732">
    <property type="entry name" value="GMC_oxred_N"/>
    <property type="match status" value="1"/>
</dbReference>
<dbReference type="PANTHER" id="PTHR11552">
    <property type="entry name" value="GLUCOSE-METHANOL-CHOLINE GMC OXIDOREDUCTASE"/>
    <property type="match status" value="1"/>
</dbReference>
<dbReference type="Gene3D" id="3.50.50.60">
    <property type="entry name" value="FAD/NAD(P)-binding domain"/>
    <property type="match status" value="1"/>
</dbReference>
<dbReference type="AlphaFoldDB" id="A0A4Y2S689"/>
<dbReference type="InterPro" id="IPR036188">
    <property type="entry name" value="FAD/NAD-bd_sf"/>
</dbReference>
<sequence>MATKDAATPLPFEYLTLNTPQVCCLHFVLVSGYAVGAGSAGSVVASRLSEKGCVTVVLLEAGKSPPKLTDCPVLNRYFTKTDLDWNFQTTSQVNAGRGLINRTFTMSAGKAIGGSSIINGLQSVRGNRKDYDNWAAQGATGWSFEEVLPYFKKLENNTDPEFVRNGYHGINGPVTMSKPKYDSELKIAVAEAAKQMGYDLTDSNGPQQKGFYDLQATMRDGQRCSAAKAYLVPNENKERL</sequence>
<evidence type="ECO:0000313" key="6">
    <source>
        <dbReference type="EMBL" id="GBN83714.1"/>
    </source>
</evidence>
<comment type="cofactor">
    <cofactor evidence="1">
        <name>FAD</name>
        <dbReference type="ChEBI" id="CHEBI:57692"/>
    </cofactor>
</comment>
<evidence type="ECO:0000256" key="4">
    <source>
        <dbReference type="ARBA" id="ARBA00022827"/>
    </source>
</evidence>
<feature type="domain" description="Glucose-methanol-choline oxidoreductase N-terminal" evidence="5">
    <location>
        <begin position="35"/>
        <end position="236"/>
    </location>
</feature>
<dbReference type="InterPro" id="IPR012132">
    <property type="entry name" value="GMC_OxRdtase"/>
</dbReference>
<dbReference type="Proteomes" id="UP000499080">
    <property type="component" value="Unassembled WGS sequence"/>
</dbReference>
<comment type="similarity">
    <text evidence="2">Belongs to the GMC oxidoreductase family.</text>
</comment>
<comment type="caution">
    <text evidence="6">The sequence shown here is derived from an EMBL/GenBank/DDBJ whole genome shotgun (WGS) entry which is preliminary data.</text>
</comment>
<dbReference type="PANTHER" id="PTHR11552:SF147">
    <property type="entry name" value="CHOLINE DEHYDROGENASE, MITOCHONDRIAL"/>
    <property type="match status" value="1"/>
</dbReference>
<keyword evidence="3" id="KW-0285">Flavoprotein</keyword>
<organism evidence="6 7">
    <name type="scientific">Araneus ventricosus</name>
    <name type="common">Orbweaver spider</name>
    <name type="synonym">Epeira ventricosa</name>
    <dbReference type="NCBI Taxonomy" id="182803"/>
    <lineage>
        <taxon>Eukaryota</taxon>
        <taxon>Metazoa</taxon>
        <taxon>Ecdysozoa</taxon>
        <taxon>Arthropoda</taxon>
        <taxon>Chelicerata</taxon>
        <taxon>Arachnida</taxon>
        <taxon>Araneae</taxon>
        <taxon>Araneomorphae</taxon>
        <taxon>Entelegynae</taxon>
        <taxon>Araneoidea</taxon>
        <taxon>Araneidae</taxon>
        <taxon>Araneus</taxon>
    </lineage>
</organism>
<evidence type="ECO:0000256" key="2">
    <source>
        <dbReference type="ARBA" id="ARBA00010790"/>
    </source>
</evidence>
<dbReference type="Gene3D" id="3.30.560.10">
    <property type="entry name" value="Glucose Oxidase, domain 3"/>
    <property type="match status" value="1"/>
</dbReference>
<dbReference type="SUPFAM" id="SSF51905">
    <property type="entry name" value="FAD/NAD(P)-binding domain"/>
    <property type="match status" value="1"/>
</dbReference>
<name>A0A4Y2S689_ARAVE</name>
<protein>
    <submittedName>
        <fullName evidence="6">Glucose dehydrogenase [FAD, quinone]</fullName>
    </submittedName>
</protein>
<gene>
    <name evidence="6" type="primary">Gld_58</name>
    <name evidence="6" type="ORF">AVEN_145406_1</name>
</gene>
<evidence type="ECO:0000256" key="1">
    <source>
        <dbReference type="ARBA" id="ARBA00001974"/>
    </source>
</evidence>
<evidence type="ECO:0000256" key="3">
    <source>
        <dbReference type="ARBA" id="ARBA00022630"/>
    </source>
</evidence>
<reference evidence="6 7" key="1">
    <citation type="journal article" date="2019" name="Sci. Rep.">
        <title>Orb-weaving spider Araneus ventricosus genome elucidates the spidroin gene catalogue.</title>
        <authorList>
            <person name="Kono N."/>
            <person name="Nakamura H."/>
            <person name="Ohtoshi R."/>
            <person name="Moran D.A.P."/>
            <person name="Shinohara A."/>
            <person name="Yoshida Y."/>
            <person name="Fujiwara M."/>
            <person name="Mori M."/>
            <person name="Tomita M."/>
            <person name="Arakawa K."/>
        </authorList>
    </citation>
    <scope>NUCLEOTIDE SEQUENCE [LARGE SCALE GENOMIC DNA]</scope>
</reference>
<dbReference type="GO" id="GO:0016614">
    <property type="term" value="F:oxidoreductase activity, acting on CH-OH group of donors"/>
    <property type="evidence" value="ECO:0007669"/>
    <property type="project" value="InterPro"/>
</dbReference>
<keyword evidence="4" id="KW-0274">FAD</keyword>
<dbReference type="GO" id="GO:0050660">
    <property type="term" value="F:flavin adenine dinucleotide binding"/>
    <property type="evidence" value="ECO:0007669"/>
    <property type="project" value="InterPro"/>
</dbReference>
<dbReference type="OrthoDB" id="6431682at2759"/>
<evidence type="ECO:0000313" key="7">
    <source>
        <dbReference type="Proteomes" id="UP000499080"/>
    </source>
</evidence>
<accession>A0A4Y2S689</accession>
<dbReference type="EMBL" id="BGPR01020064">
    <property type="protein sequence ID" value="GBN83714.1"/>
    <property type="molecule type" value="Genomic_DNA"/>
</dbReference>
<keyword evidence="7" id="KW-1185">Reference proteome</keyword>
<proteinExistence type="inferred from homology"/>